<feature type="compositionally biased region" description="Basic and acidic residues" evidence="1">
    <location>
        <begin position="22"/>
        <end position="37"/>
    </location>
</feature>
<name>A0A4Z2G4I7_9TELE</name>
<proteinExistence type="predicted"/>
<dbReference type="Proteomes" id="UP000314294">
    <property type="component" value="Unassembled WGS sequence"/>
</dbReference>
<gene>
    <name evidence="2" type="ORF">EYF80_041332</name>
</gene>
<feature type="compositionally biased region" description="Basic and acidic residues" evidence="1">
    <location>
        <begin position="118"/>
        <end position="127"/>
    </location>
</feature>
<protein>
    <submittedName>
        <fullName evidence="2">Uncharacterized protein</fullName>
    </submittedName>
</protein>
<dbReference type="EMBL" id="SRLO01000696">
    <property type="protein sequence ID" value="TNN48458.1"/>
    <property type="molecule type" value="Genomic_DNA"/>
</dbReference>
<keyword evidence="3" id="KW-1185">Reference proteome</keyword>
<comment type="caution">
    <text evidence="2">The sequence shown here is derived from an EMBL/GenBank/DDBJ whole genome shotgun (WGS) entry which is preliminary data.</text>
</comment>
<evidence type="ECO:0000313" key="2">
    <source>
        <dbReference type="EMBL" id="TNN48458.1"/>
    </source>
</evidence>
<reference evidence="2 3" key="1">
    <citation type="submission" date="2019-03" db="EMBL/GenBank/DDBJ databases">
        <title>First draft genome of Liparis tanakae, snailfish: a comprehensive survey of snailfish specific genes.</title>
        <authorList>
            <person name="Kim W."/>
            <person name="Song I."/>
            <person name="Jeong J.-H."/>
            <person name="Kim D."/>
            <person name="Kim S."/>
            <person name="Ryu S."/>
            <person name="Song J.Y."/>
            <person name="Lee S.K."/>
        </authorList>
    </citation>
    <scope>NUCLEOTIDE SEQUENCE [LARGE SCALE GENOMIC DNA]</scope>
    <source>
        <tissue evidence="2">Muscle</tissue>
    </source>
</reference>
<dbReference type="AlphaFoldDB" id="A0A4Z2G4I7"/>
<evidence type="ECO:0000256" key="1">
    <source>
        <dbReference type="SAM" id="MobiDB-lite"/>
    </source>
</evidence>
<sequence length="127" mass="14704">MKQRSDWTRPLQGLRAAQLYGVREDDSTPRREQKDNDLTFTSRLQARTPTARQTLLGSDVFLLVEPVRRIDVRIAARLRSASSRWIIEKFESCSEPTARSIFISRRRASSQLPTDTETDTRSSKRNH</sequence>
<feature type="region of interest" description="Disordered" evidence="1">
    <location>
        <begin position="18"/>
        <end position="43"/>
    </location>
</feature>
<organism evidence="2 3">
    <name type="scientific">Liparis tanakae</name>
    <name type="common">Tanaka's snailfish</name>
    <dbReference type="NCBI Taxonomy" id="230148"/>
    <lineage>
        <taxon>Eukaryota</taxon>
        <taxon>Metazoa</taxon>
        <taxon>Chordata</taxon>
        <taxon>Craniata</taxon>
        <taxon>Vertebrata</taxon>
        <taxon>Euteleostomi</taxon>
        <taxon>Actinopterygii</taxon>
        <taxon>Neopterygii</taxon>
        <taxon>Teleostei</taxon>
        <taxon>Neoteleostei</taxon>
        <taxon>Acanthomorphata</taxon>
        <taxon>Eupercaria</taxon>
        <taxon>Perciformes</taxon>
        <taxon>Cottioidei</taxon>
        <taxon>Cottales</taxon>
        <taxon>Liparidae</taxon>
        <taxon>Liparis</taxon>
    </lineage>
</organism>
<feature type="region of interest" description="Disordered" evidence="1">
    <location>
        <begin position="104"/>
        <end position="127"/>
    </location>
</feature>
<accession>A0A4Z2G4I7</accession>
<evidence type="ECO:0000313" key="3">
    <source>
        <dbReference type="Proteomes" id="UP000314294"/>
    </source>
</evidence>